<keyword evidence="3" id="KW-1185">Reference proteome</keyword>
<feature type="region of interest" description="Disordered" evidence="1">
    <location>
        <begin position="352"/>
        <end position="569"/>
    </location>
</feature>
<evidence type="ECO:0000256" key="1">
    <source>
        <dbReference type="SAM" id="MobiDB-lite"/>
    </source>
</evidence>
<evidence type="ECO:0000313" key="2">
    <source>
        <dbReference type="EMBL" id="KAG0659709.1"/>
    </source>
</evidence>
<feature type="compositionally biased region" description="Polar residues" evidence="1">
    <location>
        <begin position="436"/>
        <end position="460"/>
    </location>
</feature>
<proteinExistence type="predicted"/>
<protein>
    <submittedName>
        <fullName evidence="2">Uncharacterized protein</fullName>
    </submittedName>
</protein>
<feature type="compositionally biased region" description="Polar residues" evidence="1">
    <location>
        <begin position="299"/>
        <end position="336"/>
    </location>
</feature>
<feature type="compositionally biased region" description="Low complexity" evidence="1">
    <location>
        <begin position="71"/>
        <end position="80"/>
    </location>
</feature>
<comment type="caution">
    <text evidence="2">The sequence shown here is derived from an EMBL/GenBank/DDBJ whole genome shotgun (WGS) entry which is preliminary data.</text>
</comment>
<reference evidence="2 3" key="1">
    <citation type="submission" date="2020-11" db="EMBL/GenBank/DDBJ databases">
        <title>Kefir isolates.</title>
        <authorList>
            <person name="Marcisauskas S."/>
            <person name="Kim Y."/>
            <person name="Blasche S."/>
        </authorList>
    </citation>
    <scope>NUCLEOTIDE SEQUENCE [LARGE SCALE GENOMIC DNA]</scope>
    <source>
        <strain evidence="2 3">KR</strain>
    </source>
</reference>
<evidence type="ECO:0000313" key="3">
    <source>
        <dbReference type="Proteomes" id="UP000777482"/>
    </source>
</evidence>
<feature type="compositionally biased region" description="Pro residues" evidence="1">
    <location>
        <begin position="81"/>
        <end position="93"/>
    </location>
</feature>
<feature type="compositionally biased region" description="Gly residues" evidence="1">
    <location>
        <begin position="551"/>
        <end position="563"/>
    </location>
</feature>
<feature type="compositionally biased region" description="Low complexity" evidence="1">
    <location>
        <begin position="461"/>
        <end position="481"/>
    </location>
</feature>
<feature type="region of interest" description="Disordered" evidence="1">
    <location>
        <begin position="38"/>
        <end position="94"/>
    </location>
</feature>
<dbReference type="AlphaFoldDB" id="A0A9P6W1A0"/>
<accession>A0A9P6W1A0</accession>
<organism evidence="2 3">
    <name type="scientific">Rhodotorula mucilaginosa</name>
    <name type="common">Yeast</name>
    <name type="synonym">Rhodotorula rubra</name>
    <dbReference type="NCBI Taxonomy" id="5537"/>
    <lineage>
        <taxon>Eukaryota</taxon>
        <taxon>Fungi</taxon>
        <taxon>Dikarya</taxon>
        <taxon>Basidiomycota</taxon>
        <taxon>Pucciniomycotina</taxon>
        <taxon>Microbotryomycetes</taxon>
        <taxon>Sporidiobolales</taxon>
        <taxon>Sporidiobolaceae</taxon>
        <taxon>Rhodotorula</taxon>
    </lineage>
</organism>
<feature type="region of interest" description="Disordered" evidence="1">
    <location>
        <begin position="160"/>
        <end position="197"/>
    </location>
</feature>
<dbReference type="Proteomes" id="UP000777482">
    <property type="component" value="Unassembled WGS sequence"/>
</dbReference>
<feature type="region of interest" description="Disordered" evidence="1">
    <location>
        <begin position="574"/>
        <end position="593"/>
    </location>
</feature>
<sequence>MATQLALAGLSYLPGGGLLISTVNTASSTTTSVLKSAWTGRPSTSTSTTRRTSGSTFFARSPSVGYEDSSLESASSLLAPSTPPPPATSPPLRPLMLSTLRQHRTTTHHHHHQRSSVSMGGPDVMMLGTTCSGCGTHVQVQVPPWMLTAIEGSQHRYSDTWRDDQDHHYHHSSSGPPGARAPRIEGQQQPYRRPRQADWRSTIVHTAIGTAHAIKASPIPGLILTFFRAMFAFALLLDARFSLHQRAAVILSRFLEGLVEIEKEVGVMRGAGEALSIGWEATVKGIIAFAKADSFANTYSTHDQPRKTSQPTTSIFTRQQPSSQHNSRESAQQSSYFPPYHETHTYTAAKPAEPAPFFNTSGDYPRHAFSSGQGGGVLLADSEEDEQVSTSSPRLGVDLDYSHETSCPPSPPPPPSTSTAHGRAEMAHPRPLRRTPMSSPALQSAYLAQSGGSRNPTGLPTSASATFGQSSSSSSSMMTTTYPFLASSSSPAETLLPPYEPTGRAGTKPHPLHHSAVAAGSSSSSYGTTDGGGGGGALHLRHHRSRSGPGNTHGGDDGGGGGLLYLAPGGELLSNGGGAMPGPPPPSPVGSRAGWAGKAMLGLAERMKVI</sequence>
<dbReference type="EMBL" id="PUHQ01000051">
    <property type="protein sequence ID" value="KAG0659709.1"/>
    <property type="molecule type" value="Genomic_DNA"/>
</dbReference>
<gene>
    <name evidence="2" type="ORF">C6P46_005068</name>
</gene>
<feature type="compositionally biased region" description="Low complexity" evidence="1">
    <location>
        <begin position="38"/>
        <end position="56"/>
    </location>
</feature>
<dbReference type="OrthoDB" id="2525594at2759"/>
<name>A0A9P6W1A0_RHOMI</name>
<feature type="compositionally biased region" description="Low complexity" evidence="1">
    <location>
        <begin position="514"/>
        <end position="528"/>
    </location>
</feature>
<feature type="region of interest" description="Disordered" evidence="1">
    <location>
        <begin position="299"/>
        <end position="338"/>
    </location>
</feature>